<comment type="caution">
    <text evidence="1">The sequence shown here is derived from an EMBL/GenBank/DDBJ whole genome shotgun (WGS) entry which is preliminary data.</text>
</comment>
<reference evidence="2" key="1">
    <citation type="journal article" date="2019" name="Int. J. Syst. Evol. Microbiol.">
        <title>The Global Catalogue of Microorganisms (GCM) 10K type strain sequencing project: providing services to taxonomists for standard genome sequencing and annotation.</title>
        <authorList>
            <consortium name="The Broad Institute Genomics Platform"/>
            <consortium name="The Broad Institute Genome Sequencing Center for Infectious Disease"/>
            <person name="Wu L."/>
            <person name="Ma J."/>
        </authorList>
    </citation>
    <scope>NUCLEOTIDE SEQUENCE [LARGE SCALE GENOMIC DNA]</scope>
    <source>
        <strain evidence="2">IBRC-M 10490</strain>
    </source>
</reference>
<name>A0ABV8VFL0_9NOCA</name>
<evidence type="ECO:0000313" key="2">
    <source>
        <dbReference type="Proteomes" id="UP001595844"/>
    </source>
</evidence>
<proteinExistence type="predicted"/>
<dbReference type="Proteomes" id="UP001595844">
    <property type="component" value="Unassembled WGS sequence"/>
</dbReference>
<protein>
    <submittedName>
        <fullName evidence="1">Uncharacterized protein</fullName>
    </submittedName>
</protein>
<accession>A0ABV8VFL0</accession>
<dbReference type="RefSeq" id="WP_378558267.1">
    <property type="nucleotide sequence ID" value="NZ_JBHSDL010000007.1"/>
</dbReference>
<gene>
    <name evidence="1" type="ORF">ACFO5K_08175</name>
</gene>
<dbReference type="EMBL" id="JBHSDL010000007">
    <property type="protein sequence ID" value="MFC4374081.1"/>
    <property type="molecule type" value="Genomic_DNA"/>
</dbReference>
<sequence length="174" mass="20200">MTLAPIYEPSRIDDLEWLVWDRTTLDFVSAGRDEPKANPRRSLAASIAGIVVQRVDIVDNRLAVVRYFEVDCIEHVVAWHELNYPNVRSVVWRMFDKRGDGCCRRGIDISIEPAWVQNRIQYLDPRGEVVAEDWHSDDGELIERREYEYGEDSELSATLIYGPGKVLVDRYEED</sequence>
<organism evidence="1 2">
    <name type="scientific">Nocardia halotolerans</name>
    <dbReference type="NCBI Taxonomy" id="1755878"/>
    <lineage>
        <taxon>Bacteria</taxon>
        <taxon>Bacillati</taxon>
        <taxon>Actinomycetota</taxon>
        <taxon>Actinomycetes</taxon>
        <taxon>Mycobacteriales</taxon>
        <taxon>Nocardiaceae</taxon>
        <taxon>Nocardia</taxon>
    </lineage>
</organism>
<keyword evidence="2" id="KW-1185">Reference proteome</keyword>
<evidence type="ECO:0000313" key="1">
    <source>
        <dbReference type="EMBL" id="MFC4374081.1"/>
    </source>
</evidence>